<name>A0A328AN27_9CAUL</name>
<dbReference type="SUPFAM" id="SSF52172">
    <property type="entry name" value="CheY-like"/>
    <property type="match status" value="1"/>
</dbReference>
<dbReference type="InterPro" id="IPR001789">
    <property type="entry name" value="Sig_transdc_resp-reg_receiver"/>
</dbReference>
<feature type="domain" description="Response regulatory" evidence="3">
    <location>
        <begin position="6"/>
        <end position="121"/>
    </location>
</feature>
<dbReference type="PANTHER" id="PTHR44591">
    <property type="entry name" value="STRESS RESPONSE REGULATOR PROTEIN 1"/>
    <property type="match status" value="1"/>
</dbReference>
<dbReference type="Proteomes" id="UP000249254">
    <property type="component" value="Unassembled WGS sequence"/>
</dbReference>
<evidence type="ECO:0000256" key="1">
    <source>
        <dbReference type="ARBA" id="ARBA00022553"/>
    </source>
</evidence>
<reference evidence="5" key="1">
    <citation type="submission" date="2018-05" db="EMBL/GenBank/DDBJ databases">
        <authorList>
            <person name="Li X."/>
        </authorList>
    </citation>
    <scope>NUCLEOTIDE SEQUENCE [LARGE SCALE GENOMIC DNA]</scope>
    <source>
        <strain evidence="5">LX32</strain>
    </source>
</reference>
<keyword evidence="5" id="KW-1185">Reference proteome</keyword>
<gene>
    <name evidence="4" type="ORF">DJ017_16300</name>
</gene>
<dbReference type="PANTHER" id="PTHR44591:SF21">
    <property type="entry name" value="TWO-COMPONENT RESPONSE REGULATOR"/>
    <property type="match status" value="1"/>
</dbReference>
<dbReference type="Pfam" id="PF00072">
    <property type="entry name" value="Response_reg"/>
    <property type="match status" value="1"/>
</dbReference>
<dbReference type="SMART" id="SM00448">
    <property type="entry name" value="REC"/>
    <property type="match status" value="1"/>
</dbReference>
<dbReference type="PROSITE" id="PS50110">
    <property type="entry name" value="RESPONSE_REGULATORY"/>
    <property type="match status" value="1"/>
</dbReference>
<dbReference type="EMBL" id="QFYQ01000001">
    <property type="protein sequence ID" value="RAK55959.1"/>
    <property type="molecule type" value="Genomic_DNA"/>
</dbReference>
<dbReference type="Gene3D" id="3.40.50.2300">
    <property type="match status" value="1"/>
</dbReference>
<dbReference type="InterPro" id="IPR011006">
    <property type="entry name" value="CheY-like_superfamily"/>
</dbReference>
<organism evidence="4 5">
    <name type="scientific">Phenylobacterium soli</name>
    <dbReference type="NCBI Taxonomy" id="2170551"/>
    <lineage>
        <taxon>Bacteria</taxon>
        <taxon>Pseudomonadati</taxon>
        <taxon>Pseudomonadota</taxon>
        <taxon>Alphaproteobacteria</taxon>
        <taxon>Caulobacterales</taxon>
        <taxon>Caulobacteraceae</taxon>
        <taxon>Phenylobacterium</taxon>
    </lineage>
</organism>
<evidence type="ECO:0000256" key="2">
    <source>
        <dbReference type="PROSITE-ProRule" id="PRU00169"/>
    </source>
</evidence>
<evidence type="ECO:0000259" key="3">
    <source>
        <dbReference type="PROSITE" id="PS50110"/>
    </source>
</evidence>
<dbReference type="GO" id="GO:0000160">
    <property type="term" value="P:phosphorelay signal transduction system"/>
    <property type="evidence" value="ECO:0007669"/>
    <property type="project" value="InterPro"/>
</dbReference>
<evidence type="ECO:0000313" key="4">
    <source>
        <dbReference type="EMBL" id="RAK55959.1"/>
    </source>
</evidence>
<comment type="caution">
    <text evidence="4">The sequence shown here is derived from an EMBL/GenBank/DDBJ whole genome shotgun (WGS) entry which is preliminary data.</text>
</comment>
<dbReference type="RefSeq" id="WP_111529707.1">
    <property type="nucleotide sequence ID" value="NZ_JBHRSG010000003.1"/>
</dbReference>
<keyword evidence="1 2" id="KW-0597">Phosphoprotein</keyword>
<proteinExistence type="predicted"/>
<protein>
    <submittedName>
        <fullName evidence="4">Response regulator</fullName>
    </submittedName>
</protein>
<dbReference type="InterPro" id="IPR050595">
    <property type="entry name" value="Bact_response_regulator"/>
</dbReference>
<dbReference type="OrthoDB" id="7210814at2"/>
<accession>A0A328AN27</accession>
<feature type="modified residue" description="4-aspartylphosphate" evidence="2">
    <location>
        <position position="57"/>
    </location>
</feature>
<sequence>MPTSTIVLIVEDEILIQDLLESAFTDEGFEVYVLSSGAEAMAYLDGCANFPRGLVTDINLGAAPDGWQIGRRVRELSPTTPVIYMSGDSGHEWGLHGVAESLMVQKPFQPTQVVSAMRAMLEV</sequence>
<evidence type="ECO:0000313" key="5">
    <source>
        <dbReference type="Proteomes" id="UP000249254"/>
    </source>
</evidence>
<dbReference type="AlphaFoldDB" id="A0A328AN27"/>